<reference evidence="1" key="1">
    <citation type="submission" date="2014-09" db="EMBL/GenBank/DDBJ databases">
        <authorList>
            <person name="Magalhaes I.L.F."/>
            <person name="Oliveira U."/>
            <person name="Santos F.R."/>
            <person name="Vidigal T.H.D.A."/>
            <person name="Brescovit A.D."/>
            <person name="Santos A.J."/>
        </authorList>
    </citation>
    <scope>NUCLEOTIDE SEQUENCE</scope>
    <source>
        <tissue evidence="1">Shoot tissue taken approximately 20 cm above the soil surface</tissue>
    </source>
</reference>
<sequence>MVVFVRAHLDDDQFVPHLAVLYLWHTAPAKRCRPVLGVPKVR</sequence>
<dbReference type="AlphaFoldDB" id="A0A0A9C801"/>
<dbReference type="EMBL" id="GBRH01227312">
    <property type="protein sequence ID" value="JAD70583.1"/>
    <property type="molecule type" value="Transcribed_RNA"/>
</dbReference>
<organism evidence="1">
    <name type="scientific">Arundo donax</name>
    <name type="common">Giant reed</name>
    <name type="synonym">Donax arundinaceus</name>
    <dbReference type="NCBI Taxonomy" id="35708"/>
    <lineage>
        <taxon>Eukaryota</taxon>
        <taxon>Viridiplantae</taxon>
        <taxon>Streptophyta</taxon>
        <taxon>Embryophyta</taxon>
        <taxon>Tracheophyta</taxon>
        <taxon>Spermatophyta</taxon>
        <taxon>Magnoliopsida</taxon>
        <taxon>Liliopsida</taxon>
        <taxon>Poales</taxon>
        <taxon>Poaceae</taxon>
        <taxon>PACMAD clade</taxon>
        <taxon>Arundinoideae</taxon>
        <taxon>Arundineae</taxon>
        <taxon>Arundo</taxon>
    </lineage>
</organism>
<name>A0A0A9C801_ARUDO</name>
<reference evidence="1" key="2">
    <citation type="journal article" date="2015" name="Data Brief">
        <title>Shoot transcriptome of the giant reed, Arundo donax.</title>
        <authorList>
            <person name="Barrero R.A."/>
            <person name="Guerrero F.D."/>
            <person name="Moolhuijzen P."/>
            <person name="Goolsby J.A."/>
            <person name="Tidwell J."/>
            <person name="Bellgard S.E."/>
            <person name="Bellgard M.I."/>
        </authorList>
    </citation>
    <scope>NUCLEOTIDE SEQUENCE</scope>
    <source>
        <tissue evidence="1">Shoot tissue taken approximately 20 cm above the soil surface</tissue>
    </source>
</reference>
<evidence type="ECO:0000313" key="1">
    <source>
        <dbReference type="EMBL" id="JAD70583.1"/>
    </source>
</evidence>
<protein>
    <submittedName>
        <fullName evidence="1">Uncharacterized protein</fullName>
    </submittedName>
</protein>
<accession>A0A0A9C801</accession>
<proteinExistence type="predicted"/>